<dbReference type="SUPFAM" id="SSF56281">
    <property type="entry name" value="Metallo-hydrolase/oxidoreductase"/>
    <property type="match status" value="1"/>
</dbReference>
<organism evidence="7 8">
    <name type="scientific">Roseococcus pinisoli</name>
    <dbReference type="NCBI Taxonomy" id="2835040"/>
    <lineage>
        <taxon>Bacteria</taxon>
        <taxon>Pseudomonadati</taxon>
        <taxon>Pseudomonadota</taxon>
        <taxon>Alphaproteobacteria</taxon>
        <taxon>Acetobacterales</taxon>
        <taxon>Roseomonadaceae</taxon>
        <taxon>Roseococcus</taxon>
    </lineage>
</organism>
<dbReference type="PANTHER" id="PTHR42978:SF6">
    <property type="entry name" value="QUORUM-QUENCHING LACTONASE YTNP-RELATED"/>
    <property type="match status" value="1"/>
</dbReference>
<dbReference type="PANTHER" id="PTHR42978">
    <property type="entry name" value="QUORUM-QUENCHING LACTONASE YTNP-RELATED-RELATED"/>
    <property type="match status" value="1"/>
</dbReference>
<keyword evidence="4" id="KW-0862">Zinc</keyword>
<name>A0ABS5QC30_9PROT</name>
<evidence type="ECO:0000256" key="4">
    <source>
        <dbReference type="ARBA" id="ARBA00022833"/>
    </source>
</evidence>
<keyword evidence="5" id="KW-0732">Signal</keyword>
<dbReference type="EMBL" id="JAHCDA010000002">
    <property type="protein sequence ID" value="MBS7811089.1"/>
    <property type="molecule type" value="Genomic_DNA"/>
</dbReference>
<dbReference type="SMART" id="SM00849">
    <property type="entry name" value="Lactamase_B"/>
    <property type="match status" value="1"/>
</dbReference>
<dbReference type="PROSITE" id="PS51318">
    <property type="entry name" value="TAT"/>
    <property type="match status" value="1"/>
</dbReference>
<protein>
    <submittedName>
        <fullName evidence="7">MBL fold metallo-hydrolase</fullName>
    </submittedName>
</protein>
<feature type="domain" description="Metallo-beta-lactamase" evidence="6">
    <location>
        <begin position="91"/>
        <end position="301"/>
    </location>
</feature>
<dbReference type="InterPro" id="IPR036866">
    <property type="entry name" value="RibonucZ/Hydroxyglut_hydro"/>
</dbReference>
<proteinExistence type="inferred from homology"/>
<keyword evidence="8" id="KW-1185">Reference proteome</keyword>
<feature type="signal peptide" evidence="5">
    <location>
        <begin position="1"/>
        <end position="27"/>
    </location>
</feature>
<dbReference type="InterPro" id="IPR051013">
    <property type="entry name" value="MBL_superfamily_lactonases"/>
</dbReference>
<evidence type="ECO:0000256" key="2">
    <source>
        <dbReference type="ARBA" id="ARBA00022723"/>
    </source>
</evidence>
<evidence type="ECO:0000313" key="8">
    <source>
        <dbReference type="Proteomes" id="UP000766336"/>
    </source>
</evidence>
<comment type="caution">
    <text evidence="7">The sequence shown here is derived from an EMBL/GenBank/DDBJ whole genome shotgun (WGS) entry which is preliminary data.</text>
</comment>
<sequence>MNVPRRALLGAGAALAAAPLWPSAAEAAAPFRNDLPPAWYRFRIGEFEATVISDGRLPLGEPGPAFPASPPAEITALMQSNFLPVNSANLEQNALIVNTGRHLVLFDTGMGDSMGPASQMFGPTTGRLLRNMRAAGIEPAQIDMVILTHAHCDHCWALVDAQGNRNFPNAQVALSETDLRYWTDPANKTGPAFMTAFIDGATKNLNAYRDRLVMVRDGAEVVPGIQAISAPGHTLGHTMYAVTSGNRTVVNTGDLAHHQVLLLRRPLWEFSFDTDPRMSAQTRARALERFAGERTQLLSYHFSWPGLGHVAKEQEGYAWIPTAMDLTALE</sequence>
<gene>
    <name evidence="7" type="ORF">KHU32_09085</name>
</gene>
<evidence type="ECO:0000259" key="6">
    <source>
        <dbReference type="SMART" id="SM00849"/>
    </source>
</evidence>
<feature type="chain" id="PRO_5045128933" evidence="5">
    <location>
        <begin position="28"/>
        <end position="330"/>
    </location>
</feature>
<keyword evidence="2" id="KW-0479">Metal-binding</keyword>
<dbReference type="Proteomes" id="UP000766336">
    <property type="component" value="Unassembled WGS sequence"/>
</dbReference>
<evidence type="ECO:0000256" key="5">
    <source>
        <dbReference type="SAM" id="SignalP"/>
    </source>
</evidence>
<dbReference type="InterPro" id="IPR001279">
    <property type="entry name" value="Metallo-B-lactamas"/>
</dbReference>
<keyword evidence="3" id="KW-0378">Hydrolase</keyword>
<evidence type="ECO:0000313" key="7">
    <source>
        <dbReference type="EMBL" id="MBS7811089.1"/>
    </source>
</evidence>
<dbReference type="Pfam" id="PF00753">
    <property type="entry name" value="Lactamase_B"/>
    <property type="match status" value="1"/>
</dbReference>
<comment type="similarity">
    <text evidence="1">Belongs to the metallo-beta-lactamase superfamily.</text>
</comment>
<dbReference type="InterPro" id="IPR006311">
    <property type="entry name" value="TAT_signal"/>
</dbReference>
<evidence type="ECO:0000256" key="3">
    <source>
        <dbReference type="ARBA" id="ARBA00022801"/>
    </source>
</evidence>
<evidence type="ECO:0000256" key="1">
    <source>
        <dbReference type="ARBA" id="ARBA00007749"/>
    </source>
</evidence>
<accession>A0ABS5QC30</accession>
<dbReference type="RefSeq" id="WP_213669787.1">
    <property type="nucleotide sequence ID" value="NZ_JAHCDA010000002.1"/>
</dbReference>
<dbReference type="Gene3D" id="3.60.15.10">
    <property type="entry name" value="Ribonuclease Z/Hydroxyacylglutathione hydrolase-like"/>
    <property type="match status" value="1"/>
</dbReference>
<reference evidence="7 8" key="1">
    <citation type="submission" date="2021-05" db="EMBL/GenBank/DDBJ databases">
        <title>Roseococcus sp. XZZS9, whole genome shotgun sequencing project.</title>
        <authorList>
            <person name="Zhao G."/>
            <person name="Shen L."/>
        </authorList>
    </citation>
    <scope>NUCLEOTIDE SEQUENCE [LARGE SCALE GENOMIC DNA]</scope>
    <source>
        <strain evidence="7 8">XZZS9</strain>
    </source>
</reference>
<dbReference type="CDD" id="cd07720">
    <property type="entry name" value="OPHC2-like_MBL-fold"/>
    <property type="match status" value="1"/>
</dbReference>